<dbReference type="VEuPathDB" id="FungiDB:ASPBRDRAFT_41440"/>
<keyword evidence="3" id="KW-1185">Reference proteome</keyword>
<keyword evidence="1" id="KW-1133">Transmembrane helix</keyword>
<dbReference type="PANTHER" id="PTHR39218">
    <property type="entry name" value="OXIDOREDUCTASE 14 KDA SUBUNIT, PUTATIVE (AFU_ORTHOLOGUE AFUA_1G12110)-RELATED"/>
    <property type="match status" value="1"/>
</dbReference>
<evidence type="ECO:0000313" key="3">
    <source>
        <dbReference type="Proteomes" id="UP000184499"/>
    </source>
</evidence>
<dbReference type="STRING" id="767769.A0A1L9UPV3"/>
<dbReference type="OMA" id="IAVRFWQ"/>
<dbReference type="GeneID" id="93577059"/>
<dbReference type="AlphaFoldDB" id="A0A1L9UPV3"/>
<gene>
    <name evidence="2" type="ORF">ASPBRDRAFT_41440</name>
</gene>
<dbReference type="PANTHER" id="PTHR39218:SF1">
    <property type="entry name" value="OXIDOREDUCTASE 14 KDA SUBUNIT, PUTATIVE (AFU_ORTHOLOGUE AFUA_1G12110)-RELATED"/>
    <property type="match status" value="1"/>
</dbReference>
<feature type="transmembrane region" description="Helical" evidence="1">
    <location>
        <begin position="36"/>
        <end position="53"/>
    </location>
</feature>
<reference evidence="3" key="1">
    <citation type="journal article" date="2017" name="Genome Biol.">
        <title>Comparative genomics reveals high biological diversity and specific adaptations in the industrially and medically important fungal genus Aspergillus.</title>
        <authorList>
            <person name="de Vries R.P."/>
            <person name="Riley R."/>
            <person name="Wiebenga A."/>
            <person name="Aguilar-Osorio G."/>
            <person name="Amillis S."/>
            <person name="Uchima C.A."/>
            <person name="Anderluh G."/>
            <person name="Asadollahi M."/>
            <person name="Askin M."/>
            <person name="Barry K."/>
            <person name="Battaglia E."/>
            <person name="Bayram O."/>
            <person name="Benocci T."/>
            <person name="Braus-Stromeyer S.A."/>
            <person name="Caldana C."/>
            <person name="Canovas D."/>
            <person name="Cerqueira G.C."/>
            <person name="Chen F."/>
            <person name="Chen W."/>
            <person name="Choi C."/>
            <person name="Clum A."/>
            <person name="Dos Santos R.A."/>
            <person name="Damasio A.R."/>
            <person name="Diallinas G."/>
            <person name="Emri T."/>
            <person name="Fekete E."/>
            <person name="Flipphi M."/>
            <person name="Freyberg S."/>
            <person name="Gallo A."/>
            <person name="Gournas C."/>
            <person name="Habgood R."/>
            <person name="Hainaut M."/>
            <person name="Harispe M.L."/>
            <person name="Henrissat B."/>
            <person name="Hilden K.S."/>
            <person name="Hope R."/>
            <person name="Hossain A."/>
            <person name="Karabika E."/>
            <person name="Karaffa L."/>
            <person name="Karanyi Z."/>
            <person name="Krasevec N."/>
            <person name="Kuo A."/>
            <person name="Kusch H."/>
            <person name="LaButti K."/>
            <person name="Lagendijk E.L."/>
            <person name="Lapidus A."/>
            <person name="Levasseur A."/>
            <person name="Lindquist E."/>
            <person name="Lipzen A."/>
            <person name="Logrieco A.F."/>
            <person name="MacCabe A."/>
            <person name="Maekelae M.R."/>
            <person name="Malavazi I."/>
            <person name="Melin P."/>
            <person name="Meyer V."/>
            <person name="Mielnichuk N."/>
            <person name="Miskei M."/>
            <person name="Molnar A.P."/>
            <person name="Mule G."/>
            <person name="Ngan C.Y."/>
            <person name="Orejas M."/>
            <person name="Orosz E."/>
            <person name="Ouedraogo J.P."/>
            <person name="Overkamp K.M."/>
            <person name="Park H.-S."/>
            <person name="Perrone G."/>
            <person name="Piumi F."/>
            <person name="Punt P.J."/>
            <person name="Ram A.F."/>
            <person name="Ramon A."/>
            <person name="Rauscher S."/>
            <person name="Record E."/>
            <person name="Riano-Pachon D.M."/>
            <person name="Robert V."/>
            <person name="Roehrig J."/>
            <person name="Ruller R."/>
            <person name="Salamov A."/>
            <person name="Salih N.S."/>
            <person name="Samson R.A."/>
            <person name="Sandor E."/>
            <person name="Sanguinetti M."/>
            <person name="Schuetze T."/>
            <person name="Sepcic K."/>
            <person name="Shelest E."/>
            <person name="Sherlock G."/>
            <person name="Sophianopoulou V."/>
            <person name="Squina F.M."/>
            <person name="Sun H."/>
            <person name="Susca A."/>
            <person name="Todd R.B."/>
            <person name="Tsang A."/>
            <person name="Unkles S.E."/>
            <person name="van de Wiele N."/>
            <person name="van Rossen-Uffink D."/>
            <person name="Oliveira J.V."/>
            <person name="Vesth T.C."/>
            <person name="Visser J."/>
            <person name="Yu J.-H."/>
            <person name="Zhou M."/>
            <person name="Andersen M.R."/>
            <person name="Archer D.B."/>
            <person name="Baker S.E."/>
            <person name="Benoit I."/>
            <person name="Brakhage A.A."/>
            <person name="Braus G.H."/>
            <person name="Fischer R."/>
            <person name="Frisvad J.C."/>
            <person name="Goldman G.H."/>
            <person name="Houbraken J."/>
            <person name="Oakley B."/>
            <person name="Pocsi I."/>
            <person name="Scazzocchio C."/>
            <person name="Seiboth B."/>
            <person name="vanKuyk P.A."/>
            <person name="Wortman J."/>
            <person name="Dyer P.S."/>
            <person name="Grigoriev I.V."/>
        </authorList>
    </citation>
    <scope>NUCLEOTIDE SEQUENCE [LARGE SCALE GENOMIC DNA]</scope>
    <source>
        <strain evidence="3">CBS 101740 / IMI 381727 / IBT 21946</strain>
    </source>
</reference>
<dbReference type="RefSeq" id="XP_067480986.1">
    <property type="nucleotide sequence ID" value="XM_067624571.1"/>
</dbReference>
<dbReference type="Proteomes" id="UP000184499">
    <property type="component" value="Unassembled WGS sequence"/>
</dbReference>
<protein>
    <recommendedName>
        <fullName evidence="4">NADH-ubiquinone oxidoreductase 14 kDa subunit</fullName>
    </recommendedName>
</protein>
<sequence>MLYFHITNNSLSCTGIAVRLWQLGIEMRPILAKESLWVYPLFAGVGGSFGYWLQGVENRQLRILAQRREAILEKRRRRDERESVGLSKPEEAGVLAAAA</sequence>
<dbReference type="OrthoDB" id="2141050at2759"/>
<organism evidence="2 3">
    <name type="scientific">Aspergillus brasiliensis (strain CBS 101740 / IMI 381727 / IBT 21946)</name>
    <dbReference type="NCBI Taxonomy" id="767769"/>
    <lineage>
        <taxon>Eukaryota</taxon>
        <taxon>Fungi</taxon>
        <taxon>Dikarya</taxon>
        <taxon>Ascomycota</taxon>
        <taxon>Pezizomycotina</taxon>
        <taxon>Eurotiomycetes</taxon>
        <taxon>Eurotiomycetidae</taxon>
        <taxon>Eurotiales</taxon>
        <taxon>Aspergillaceae</taxon>
        <taxon>Aspergillus</taxon>
        <taxon>Aspergillus subgen. Circumdati</taxon>
    </lineage>
</organism>
<keyword evidence="1" id="KW-0812">Transmembrane</keyword>
<dbReference type="EMBL" id="KV878682">
    <property type="protein sequence ID" value="OJJ73738.1"/>
    <property type="molecule type" value="Genomic_DNA"/>
</dbReference>
<keyword evidence="1" id="KW-0472">Membrane</keyword>
<evidence type="ECO:0000313" key="2">
    <source>
        <dbReference type="EMBL" id="OJJ73738.1"/>
    </source>
</evidence>
<name>A0A1L9UPV3_ASPBC</name>
<proteinExistence type="predicted"/>
<evidence type="ECO:0000256" key="1">
    <source>
        <dbReference type="SAM" id="Phobius"/>
    </source>
</evidence>
<evidence type="ECO:0008006" key="4">
    <source>
        <dbReference type="Google" id="ProtNLM"/>
    </source>
</evidence>
<accession>A0A1L9UPV3</accession>